<evidence type="ECO:0000256" key="1">
    <source>
        <dbReference type="SAM" id="MobiDB-lite"/>
    </source>
</evidence>
<protein>
    <submittedName>
        <fullName evidence="2">ANTAR domain-containing protein</fullName>
    </submittedName>
</protein>
<dbReference type="RefSeq" id="WP_179912843.1">
    <property type="nucleotide sequence ID" value="NZ_JACBYE010000010.1"/>
</dbReference>
<sequence>MTSSTSTSAARAVRGDPSPDPATAERDMTTAVWSAQLREHAVGMVMECLGLPASEARSLLESCAEVHGVPVENLSRWIVDDLSRAGSAHSHVVAAFLSDPLVPATAPDRRHFRVVDVDGHVLYRPTYDACELVRQVGTAPAGAVVQVEAADGTWVDGVGRWSGILGMVSLEPQVLAETDAVVLADPATSDGGTVWRMALLDHQGRALAEGTLPPRAAPTPDRSLVERVLHGMGLARVGDWVGSSGGGDRPFHVARIRQAEASSPYQPARGHSART</sequence>
<evidence type="ECO:0000313" key="2">
    <source>
        <dbReference type="EMBL" id="NYS93105.1"/>
    </source>
</evidence>
<accession>A0A853ER72</accession>
<feature type="region of interest" description="Disordered" evidence="1">
    <location>
        <begin position="1"/>
        <end position="27"/>
    </location>
</feature>
<evidence type="ECO:0000313" key="3">
    <source>
        <dbReference type="Proteomes" id="UP000561011"/>
    </source>
</evidence>
<proteinExistence type="predicted"/>
<gene>
    <name evidence="2" type="ORF">HZZ10_06120</name>
</gene>
<dbReference type="EMBL" id="JACBYE010000010">
    <property type="protein sequence ID" value="NYS93105.1"/>
    <property type="molecule type" value="Genomic_DNA"/>
</dbReference>
<name>A0A853ER72_9MICO</name>
<dbReference type="Proteomes" id="UP000561011">
    <property type="component" value="Unassembled WGS sequence"/>
</dbReference>
<dbReference type="AlphaFoldDB" id="A0A853ER72"/>
<reference evidence="2 3" key="1">
    <citation type="submission" date="2020-07" db="EMBL/GenBank/DDBJ databases">
        <title>MOT database genomes.</title>
        <authorList>
            <person name="Joseph S."/>
            <person name="Aduse-Opoku J."/>
            <person name="Hashim A."/>
            <person name="Wade W."/>
            <person name="Curtis M."/>
        </authorList>
    </citation>
    <scope>NUCLEOTIDE SEQUENCE [LARGE SCALE GENOMIC DNA]</scope>
    <source>
        <strain evidence="2 3">DSM 100099</strain>
    </source>
</reference>
<comment type="caution">
    <text evidence="2">The sequence shown here is derived from an EMBL/GenBank/DDBJ whole genome shotgun (WGS) entry which is preliminary data.</text>
</comment>
<keyword evidence="3" id="KW-1185">Reference proteome</keyword>
<organism evidence="2 3">
    <name type="scientific">Sanguibacter inulinus</name>
    <dbReference type="NCBI Taxonomy" id="60922"/>
    <lineage>
        <taxon>Bacteria</taxon>
        <taxon>Bacillati</taxon>
        <taxon>Actinomycetota</taxon>
        <taxon>Actinomycetes</taxon>
        <taxon>Micrococcales</taxon>
        <taxon>Sanguibacteraceae</taxon>
        <taxon>Sanguibacter</taxon>
    </lineage>
</organism>